<reference evidence="2" key="2">
    <citation type="submission" date="2023-05" db="EMBL/GenBank/DDBJ databases">
        <authorList>
            <consortium name="Lawrence Berkeley National Laboratory"/>
            <person name="Steindorff A."/>
            <person name="Hensen N."/>
            <person name="Bonometti L."/>
            <person name="Westerberg I."/>
            <person name="Brannstrom I.O."/>
            <person name="Guillou S."/>
            <person name="Cros-Aarteil S."/>
            <person name="Calhoun S."/>
            <person name="Haridas S."/>
            <person name="Kuo A."/>
            <person name="Mondo S."/>
            <person name="Pangilinan J."/>
            <person name="Riley R."/>
            <person name="Labutti K."/>
            <person name="Andreopoulos B."/>
            <person name="Lipzen A."/>
            <person name="Chen C."/>
            <person name="Yanf M."/>
            <person name="Daum C."/>
            <person name="Ng V."/>
            <person name="Clum A."/>
            <person name="Ohm R."/>
            <person name="Martin F."/>
            <person name="Silar P."/>
            <person name="Natvig D."/>
            <person name="Lalanne C."/>
            <person name="Gautier V."/>
            <person name="Ament-Velasquez S.L."/>
            <person name="Kruys A."/>
            <person name="Hutchinson M.I."/>
            <person name="Powell A.J."/>
            <person name="Barry K."/>
            <person name="Miller A.N."/>
            <person name="Grigoriev I.V."/>
            <person name="Debuchy R."/>
            <person name="Gladieux P."/>
            <person name="Thoren M.H."/>
            <person name="Johannesson H."/>
        </authorList>
    </citation>
    <scope>NUCLEOTIDE SEQUENCE</scope>
    <source>
        <strain evidence="2">CBS 990.96</strain>
    </source>
</reference>
<keyword evidence="1" id="KW-0812">Transmembrane</keyword>
<organism evidence="2 3">
    <name type="scientific">Podospora fimiseda</name>
    <dbReference type="NCBI Taxonomy" id="252190"/>
    <lineage>
        <taxon>Eukaryota</taxon>
        <taxon>Fungi</taxon>
        <taxon>Dikarya</taxon>
        <taxon>Ascomycota</taxon>
        <taxon>Pezizomycotina</taxon>
        <taxon>Sordariomycetes</taxon>
        <taxon>Sordariomycetidae</taxon>
        <taxon>Sordariales</taxon>
        <taxon>Podosporaceae</taxon>
        <taxon>Podospora</taxon>
    </lineage>
</organism>
<evidence type="ECO:0000256" key="1">
    <source>
        <dbReference type="SAM" id="Phobius"/>
    </source>
</evidence>
<protein>
    <submittedName>
        <fullName evidence="2">Uncharacterized protein</fullName>
    </submittedName>
</protein>
<dbReference type="AlphaFoldDB" id="A0AAN7H5J1"/>
<keyword evidence="1" id="KW-0472">Membrane</keyword>
<reference evidence="2" key="1">
    <citation type="journal article" date="2023" name="Mol. Phylogenet. Evol.">
        <title>Genome-scale phylogeny and comparative genomics of the fungal order Sordariales.</title>
        <authorList>
            <person name="Hensen N."/>
            <person name="Bonometti L."/>
            <person name="Westerberg I."/>
            <person name="Brannstrom I.O."/>
            <person name="Guillou S."/>
            <person name="Cros-Aarteil S."/>
            <person name="Calhoun S."/>
            <person name="Haridas S."/>
            <person name="Kuo A."/>
            <person name="Mondo S."/>
            <person name="Pangilinan J."/>
            <person name="Riley R."/>
            <person name="LaButti K."/>
            <person name="Andreopoulos B."/>
            <person name="Lipzen A."/>
            <person name="Chen C."/>
            <person name="Yan M."/>
            <person name="Daum C."/>
            <person name="Ng V."/>
            <person name="Clum A."/>
            <person name="Steindorff A."/>
            <person name="Ohm R.A."/>
            <person name="Martin F."/>
            <person name="Silar P."/>
            <person name="Natvig D.O."/>
            <person name="Lalanne C."/>
            <person name="Gautier V."/>
            <person name="Ament-Velasquez S.L."/>
            <person name="Kruys A."/>
            <person name="Hutchinson M.I."/>
            <person name="Powell A.J."/>
            <person name="Barry K."/>
            <person name="Miller A.N."/>
            <person name="Grigoriev I.V."/>
            <person name="Debuchy R."/>
            <person name="Gladieux P."/>
            <person name="Hiltunen Thoren M."/>
            <person name="Johannesson H."/>
        </authorList>
    </citation>
    <scope>NUCLEOTIDE SEQUENCE</scope>
    <source>
        <strain evidence="2">CBS 990.96</strain>
    </source>
</reference>
<proteinExistence type="predicted"/>
<comment type="caution">
    <text evidence="2">The sequence shown here is derived from an EMBL/GenBank/DDBJ whole genome shotgun (WGS) entry which is preliminary data.</text>
</comment>
<accession>A0AAN7H5J1</accession>
<dbReference type="Proteomes" id="UP001301958">
    <property type="component" value="Unassembled WGS sequence"/>
</dbReference>
<keyword evidence="1" id="KW-1133">Transmembrane helix</keyword>
<sequence>MCCRKFFFSWKVVVPWFHLFHLWPAMCLTGVMNVEDGPQAVRLGDGFSLAGLCHACLRVPGVVAWLRAAAHLFFFFFFPRQNHFIGKRQISPFRRTRKMVCLVPHRHPQSVIFQTIPAIAKKFCFVVRSREIRSLLFADNRSCLKSRFIEKKKKRGTPETRFCRPDWMDFSNGRAN</sequence>
<evidence type="ECO:0000313" key="2">
    <source>
        <dbReference type="EMBL" id="KAK4229685.1"/>
    </source>
</evidence>
<gene>
    <name evidence="2" type="ORF">QBC38DRAFT_83425</name>
</gene>
<feature type="transmembrane region" description="Helical" evidence="1">
    <location>
        <begin position="12"/>
        <end position="32"/>
    </location>
</feature>
<keyword evidence="3" id="KW-1185">Reference proteome</keyword>
<dbReference type="EMBL" id="MU865305">
    <property type="protein sequence ID" value="KAK4229685.1"/>
    <property type="molecule type" value="Genomic_DNA"/>
</dbReference>
<feature type="transmembrane region" description="Helical" evidence="1">
    <location>
        <begin position="57"/>
        <end position="78"/>
    </location>
</feature>
<evidence type="ECO:0000313" key="3">
    <source>
        <dbReference type="Proteomes" id="UP001301958"/>
    </source>
</evidence>
<name>A0AAN7H5J1_9PEZI</name>